<evidence type="ECO:0000256" key="1">
    <source>
        <dbReference type="ARBA" id="ARBA00022679"/>
    </source>
</evidence>
<evidence type="ECO:0000256" key="2">
    <source>
        <dbReference type="ARBA" id="ARBA00023315"/>
    </source>
</evidence>
<proteinExistence type="predicted"/>
<dbReference type="EMBL" id="BNAI01000001">
    <property type="protein sequence ID" value="GHF05958.1"/>
    <property type="molecule type" value="Genomic_DNA"/>
</dbReference>
<dbReference type="InterPro" id="IPR050832">
    <property type="entry name" value="Bact_Acetyltransf"/>
</dbReference>
<evidence type="ECO:0000313" key="5">
    <source>
        <dbReference type="Proteomes" id="UP000617531"/>
    </source>
</evidence>
<reference evidence="4" key="2">
    <citation type="submission" date="2020-09" db="EMBL/GenBank/DDBJ databases">
        <authorList>
            <person name="Sun Q."/>
            <person name="Zhou Y."/>
        </authorList>
    </citation>
    <scope>NUCLEOTIDE SEQUENCE</scope>
    <source>
        <strain evidence="4">CGMCC 1.16548</strain>
    </source>
</reference>
<keyword evidence="1" id="KW-0808">Transferase</keyword>
<dbReference type="Proteomes" id="UP000617531">
    <property type="component" value="Unassembled WGS sequence"/>
</dbReference>
<dbReference type="SUPFAM" id="SSF55729">
    <property type="entry name" value="Acyl-CoA N-acyltransferases (Nat)"/>
    <property type="match status" value="2"/>
</dbReference>
<organism evidence="4 5">
    <name type="scientific">Pseudolysinimonas yzui</name>
    <dbReference type="NCBI Taxonomy" id="2708254"/>
    <lineage>
        <taxon>Bacteria</taxon>
        <taxon>Bacillati</taxon>
        <taxon>Actinomycetota</taxon>
        <taxon>Actinomycetes</taxon>
        <taxon>Micrococcales</taxon>
        <taxon>Microbacteriaceae</taxon>
        <taxon>Pseudolysinimonas</taxon>
    </lineage>
</organism>
<dbReference type="CDD" id="cd04301">
    <property type="entry name" value="NAT_SF"/>
    <property type="match status" value="1"/>
</dbReference>
<keyword evidence="5" id="KW-1185">Reference proteome</keyword>
<comment type="caution">
    <text evidence="4">The sequence shown here is derived from an EMBL/GenBank/DDBJ whole genome shotgun (WGS) entry which is preliminary data.</text>
</comment>
<dbReference type="InterPro" id="IPR000182">
    <property type="entry name" value="GNAT_dom"/>
</dbReference>
<dbReference type="PANTHER" id="PTHR43877">
    <property type="entry name" value="AMINOALKYLPHOSPHONATE N-ACETYLTRANSFERASE-RELATED-RELATED"/>
    <property type="match status" value="1"/>
</dbReference>
<evidence type="ECO:0000313" key="4">
    <source>
        <dbReference type="EMBL" id="GHF05958.1"/>
    </source>
</evidence>
<accession>A0A8J3LZP9</accession>
<dbReference type="Pfam" id="PF00583">
    <property type="entry name" value="Acetyltransf_1"/>
    <property type="match status" value="1"/>
</dbReference>
<dbReference type="GO" id="GO:0016747">
    <property type="term" value="F:acyltransferase activity, transferring groups other than amino-acyl groups"/>
    <property type="evidence" value="ECO:0007669"/>
    <property type="project" value="InterPro"/>
</dbReference>
<feature type="domain" description="N-acetyltransferase" evidence="3">
    <location>
        <begin position="13"/>
        <end position="178"/>
    </location>
</feature>
<evidence type="ECO:0000259" key="3">
    <source>
        <dbReference type="PROSITE" id="PS51186"/>
    </source>
</evidence>
<name>A0A8J3LZP9_9MICO</name>
<dbReference type="RefSeq" id="WP_191281625.1">
    <property type="nucleotide sequence ID" value="NZ_BNAI01000001.1"/>
</dbReference>
<dbReference type="InterPro" id="IPR016181">
    <property type="entry name" value="Acyl_CoA_acyltransferase"/>
</dbReference>
<sequence>MSGFSIDEVVIPPTVDDPSAADFIEAIEVGNVVAVDAFGTPDIVYEPAEELPQYHNPYQPKRLLVARAAGRIVAQATTETQTGDEADTSWVQVLVHPEFRGRGIGHELADRVEATVHADGRRKAIAYVAGRETGGRRLASPTGFGSIAADDRATRFLQARGYSFEQVERMSRLELPVPDLDARVAAAQEASGPDYRVHTWVGRTPERWLEDRAVLATRMSTDAPSAGLEEPEDVWTVERVRDADDRRESSPRRHLFAAAEHLPSGRLVAFSVLSTPAQSHRAVHQYATLVLREHRGHRLGMLTKVANLAHLAAVSPGHPSILTFNAEENRHMLDVNEALGFTAIAYEGAWRKDLA</sequence>
<gene>
    <name evidence="4" type="ORF">GCM10011600_03170</name>
</gene>
<keyword evidence="2" id="KW-0012">Acyltransferase</keyword>
<protein>
    <submittedName>
        <fullName evidence="4">GNAT family N-acetyltransferase</fullName>
    </submittedName>
</protein>
<dbReference type="AlphaFoldDB" id="A0A8J3LZP9"/>
<reference evidence="4" key="1">
    <citation type="journal article" date="2014" name="Int. J. Syst. Evol. Microbiol.">
        <title>Complete genome sequence of Corynebacterium casei LMG S-19264T (=DSM 44701T), isolated from a smear-ripened cheese.</title>
        <authorList>
            <consortium name="US DOE Joint Genome Institute (JGI-PGF)"/>
            <person name="Walter F."/>
            <person name="Albersmeier A."/>
            <person name="Kalinowski J."/>
            <person name="Ruckert C."/>
        </authorList>
    </citation>
    <scope>NUCLEOTIDE SEQUENCE</scope>
    <source>
        <strain evidence="4">CGMCC 1.16548</strain>
    </source>
</reference>
<dbReference type="PROSITE" id="PS51186">
    <property type="entry name" value="GNAT"/>
    <property type="match status" value="1"/>
</dbReference>
<dbReference type="Gene3D" id="3.40.630.30">
    <property type="match status" value="1"/>
</dbReference>